<evidence type="ECO:0000256" key="1">
    <source>
        <dbReference type="SAM" id="MobiDB-lite"/>
    </source>
</evidence>
<sequence>MGGAQVFLNESSNESRQNSDSTSSSEVNDSAESPRKTPGFRNSPRNRENERKLLRNFNSLENTLSLSSVNASGPSAPARPFPSRTPLVRKLPPQGSQFTPRPIVPNEANIQSETPKPFSQREFRGREYLPEGSSTTEPKISEGQQPSGEPNVPEYSTPRIPIEFSTPQNIPAEFSPTRNIPTEYTTQRNVPVEYATQPFTEQKLLHQPQEPHIYEVTEEVETPPRRRKNFGRARKNRNSQSTELPIERLFSTTEQDKVSVNPSNTNTKGKLTSIPNYIKEHELNEQNKAKYRYNFFHDHANRARFKSKLKSTNRTMESDENEQEGEESGGDTPALSFAESKESPNFEIILPGSLNPNAHEAFYLADEEPIANKIQSKRQSVKFSTEDPLEEFDLFVSRPIVQSINDLSTNDTSTASMEVESSSSTTQSSDDSTESLKQSESEKNEGESSLVTKDGTESESTTQSSAPSQTQTTSTNDATTETETNNELTTDNQVDSNDLDSSSEVTPSDESSDADGSETNSLTDVDASSDQTSNADRLSDRVLLISVLSPFYFQELLETSLNKSRVQSSTSEPPRSTFKPQTATGRPRFFESLFRGFRGSNNPTRGTGIVSVAANVARALSRFMSMMVQVTTSIGNVTVQQRLAGLIMLINESDLYTWDWISASLYDRSRIPSPNEVYTVLGEDDNTTEVVVRVIVENVSPIDMGYCKYKYRLENLEDESNHESVSPEDINTENEFEQLKKQQNTNMSMGNCFLNVLGSFTSQGCEAPSSAYSIRLVILVILFYGLLMNNAYSAVLVSRLATGQKEILFPTLASVHQAKTHTLCVRTGSFAYVKLKVGAD</sequence>
<feature type="region of interest" description="Disordered" evidence="1">
    <location>
        <begin position="306"/>
        <end position="337"/>
    </location>
</feature>
<feature type="compositionally biased region" description="Polar residues" evidence="1">
    <location>
        <begin position="132"/>
        <end position="148"/>
    </location>
</feature>
<evidence type="ECO:0000256" key="2">
    <source>
        <dbReference type="SAM" id="Phobius"/>
    </source>
</evidence>
<dbReference type="Gene3D" id="1.10.287.70">
    <property type="match status" value="1"/>
</dbReference>
<organism evidence="3 4">
    <name type="scientific">Diaphorina citri</name>
    <name type="common">Asian citrus psyllid</name>
    <dbReference type="NCBI Taxonomy" id="121845"/>
    <lineage>
        <taxon>Eukaryota</taxon>
        <taxon>Metazoa</taxon>
        <taxon>Ecdysozoa</taxon>
        <taxon>Arthropoda</taxon>
        <taxon>Hexapoda</taxon>
        <taxon>Insecta</taxon>
        <taxon>Pterygota</taxon>
        <taxon>Neoptera</taxon>
        <taxon>Paraneoptera</taxon>
        <taxon>Hemiptera</taxon>
        <taxon>Sternorrhyncha</taxon>
        <taxon>Psylloidea</taxon>
        <taxon>Psyllidae</taxon>
        <taxon>Diaphorininae</taxon>
        <taxon>Diaphorina</taxon>
    </lineage>
</organism>
<keyword evidence="2" id="KW-0812">Transmembrane</keyword>
<accession>A0A3Q0IV49</accession>
<feature type="compositionally biased region" description="Low complexity" evidence="1">
    <location>
        <begin position="18"/>
        <end position="31"/>
    </location>
</feature>
<feature type="region of interest" description="Disordered" evidence="1">
    <location>
        <begin position="564"/>
        <end position="583"/>
    </location>
</feature>
<feature type="compositionally biased region" description="Low complexity" evidence="1">
    <location>
        <begin position="458"/>
        <end position="493"/>
    </location>
</feature>
<keyword evidence="3" id="KW-1185">Reference proteome</keyword>
<dbReference type="RefSeq" id="XP_026680124.1">
    <property type="nucleotide sequence ID" value="XM_026824323.1"/>
</dbReference>
<evidence type="ECO:0000313" key="4">
    <source>
        <dbReference type="RefSeq" id="XP_026680124.1"/>
    </source>
</evidence>
<feature type="compositionally biased region" description="Polar residues" evidence="1">
    <location>
        <begin position="250"/>
        <end position="271"/>
    </location>
</feature>
<feature type="compositionally biased region" description="Polar residues" evidence="1">
    <location>
        <begin position="176"/>
        <end position="185"/>
    </location>
</feature>
<gene>
    <name evidence="4" type="primary">LOC103510207</name>
</gene>
<feature type="compositionally biased region" description="Basic and acidic residues" evidence="1">
    <location>
        <begin position="119"/>
        <end position="129"/>
    </location>
</feature>
<dbReference type="GeneID" id="103510207"/>
<dbReference type="AlphaFoldDB" id="A0A3Q0IV49"/>
<proteinExistence type="predicted"/>
<feature type="transmembrane region" description="Helical" evidence="2">
    <location>
        <begin position="772"/>
        <end position="792"/>
    </location>
</feature>
<dbReference type="Proteomes" id="UP000079169">
    <property type="component" value="Unplaced"/>
</dbReference>
<dbReference type="KEGG" id="dci:103510207"/>
<feature type="compositionally biased region" description="Polar residues" evidence="1">
    <location>
        <begin position="517"/>
        <end position="535"/>
    </location>
</feature>
<feature type="compositionally biased region" description="Low complexity" evidence="1">
    <location>
        <begin position="412"/>
        <end position="430"/>
    </location>
</feature>
<keyword evidence="2" id="KW-0472">Membrane</keyword>
<evidence type="ECO:0000313" key="3">
    <source>
        <dbReference type="Proteomes" id="UP000079169"/>
    </source>
</evidence>
<keyword evidence="2" id="KW-1133">Transmembrane helix</keyword>
<feature type="compositionally biased region" description="Acidic residues" evidence="1">
    <location>
        <begin position="318"/>
        <end position="329"/>
    </location>
</feature>
<feature type="region of interest" description="Disordered" evidence="1">
    <location>
        <begin position="407"/>
        <end position="535"/>
    </location>
</feature>
<feature type="compositionally biased region" description="Basic and acidic residues" evidence="1">
    <location>
        <begin position="437"/>
        <end position="446"/>
    </location>
</feature>
<dbReference type="STRING" id="121845.A0A3Q0IV49"/>
<feature type="region of interest" description="Disordered" evidence="1">
    <location>
        <begin position="1"/>
        <end position="185"/>
    </location>
</feature>
<feature type="compositionally biased region" description="Basic residues" evidence="1">
    <location>
        <begin position="225"/>
        <end position="237"/>
    </location>
</feature>
<feature type="region of interest" description="Disordered" evidence="1">
    <location>
        <begin position="205"/>
        <end position="271"/>
    </location>
</feature>
<name>A0A3Q0IV49_DIACI</name>
<feature type="compositionally biased region" description="Low complexity" evidence="1">
    <location>
        <begin position="500"/>
        <end position="509"/>
    </location>
</feature>
<dbReference type="PaxDb" id="121845-A0A3Q0IV49"/>
<protein>
    <submittedName>
        <fullName evidence="4">Uncharacterized protein LOC103510207</fullName>
    </submittedName>
</protein>
<reference evidence="4" key="1">
    <citation type="submission" date="2025-08" db="UniProtKB">
        <authorList>
            <consortium name="RefSeq"/>
        </authorList>
    </citation>
    <scope>IDENTIFICATION</scope>
</reference>
<feature type="compositionally biased region" description="Polar residues" evidence="1">
    <location>
        <begin position="59"/>
        <end position="73"/>
    </location>
</feature>